<reference evidence="1" key="1">
    <citation type="journal article" date="2015" name="Nature">
        <title>Complex archaea that bridge the gap between prokaryotes and eukaryotes.</title>
        <authorList>
            <person name="Spang A."/>
            <person name="Saw J.H."/>
            <person name="Jorgensen S.L."/>
            <person name="Zaremba-Niedzwiedzka K."/>
            <person name="Martijn J."/>
            <person name="Lind A.E."/>
            <person name="van Eijk R."/>
            <person name="Schleper C."/>
            <person name="Guy L."/>
            <person name="Ettema T.J."/>
        </authorList>
    </citation>
    <scope>NUCLEOTIDE SEQUENCE</scope>
</reference>
<organism evidence="1">
    <name type="scientific">marine sediment metagenome</name>
    <dbReference type="NCBI Taxonomy" id="412755"/>
    <lineage>
        <taxon>unclassified sequences</taxon>
        <taxon>metagenomes</taxon>
        <taxon>ecological metagenomes</taxon>
    </lineage>
</organism>
<sequence length="136" mass="13993">MATLALTDAVVNVNSKVLSPDGVKVDLDYSAEELEDTAFGDTTKSRIGGLKDWGGTLEFNQDFAATPAPDVDLFAIVGTVVAIAIAPASGTTTATNPEYQGNALITSYKIFGQGVGELAMAVCTFVAAGNLTRATT</sequence>
<evidence type="ECO:0000313" key="1">
    <source>
        <dbReference type="EMBL" id="KKL82393.1"/>
    </source>
</evidence>
<name>A0A0F9F7Z1_9ZZZZ</name>
<accession>A0A0F9F7Z1</accession>
<gene>
    <name evidence="1" type="ORF">LCGC14_1985200</name>
</gene>
<dbReference type="AlphaFoldDB" id="A0A0F9F7Z1"/>
<comment type="caution">
    <text evidence="1">The sequence shown here is derived from an EMBL/GenBank/DDBJ whole genome shotgun (WGS) entry which is preliminary data.</text>
</comment>
<proteinExistence type="predicted"/>
<protein>
    <submittedName>
        <fullName evidence="1">Uncharacterized protein</fullName>
    </submittedName>
</protein>
<dbReference type="EMBL" id="LAZR01022289">
    <property type="protein sequence ID" value="KKL82393.1"/>
    <property type="molecule type" value="Genomic_DNA"/>
</dbReference>